<dbReference type="Proteomes" id="UP000503540">
    <property type="component" value="Chromosome"/>
</dbReference>
<dbReference type="InterPro" id="IPR003325">
    <property type="entry name" value="TerD"/>
</dbReference>
<dbReference type="PANTHER" id="PTHR32097:SF17">
    <property type="entry name" value="CAMP-BINDING PROTEIN 1-RELATED"/>
    <property type="match status" value="1"/>
</dbReference>
<gene>
    <name evidence="2" type="ORF">F5544_21220</name>
</gene>
<dbReference type="AlphaFoldDB" id="A0A6G9YGB2"/>
<accession>A0A6G9YGB2</accession>
<proteinExistence type="predicted"/>
<dbReference type="Pfam" id="PF02342">
    <property type="entry name" value="TerD"/>
    <property type="match status" value="1"/>
</dbReference>
<sequence length="197" mass="21475">MSIRRSGRPEEGISAVTVPLRDNNGARVDFVTMGLGWDPARPGRWFTAKRADIDLNAAALLFVGEQLTDVVYHEKLTSDDGAIRHQGDSITGEGDGDDEVIAVDLTRVDPRITAIMFLVTCYTGQTFAEIDNAFCRLVDGGSGAELARYDLPADHHTGLIMGVVARTEHGWEFRGVDEGIEARHPVDAVPLVGQFLR</sequence>
<feature type="domain" description="TerD" evidence="1">
    <location>
        <begin position="25"/>
        <end position="181"/>
    </location>
</feature>
<evidence type="ECO:0000313" key="2">
    <source>
        <dbReference type="EMBL" id="QIS12107.1"/>
    </source>
</evidence>
<dbReference type="RefSeq" id="WP_238847365.1">
    <property type="nucleotide sequence ID" value="NZ_CP046172.1"/>
</dbReference>
<name>A0A6G9YGB2_9NOCA</name>
<dbReference type="KEGG" id="nah:F5544_21220"/>
<evidence type="ECO:0000259" key="1">
    <source>
        <dbReference type="Pfam" id="PF02342"/>
    </source>
</evidence>
<dbReference type="PANTHER" id="PTHR32097">
    <property type="entry name" value="CAMP-BINDING PROTEIN 1-RELATED"/>
    <property type="match status" value="1"/>
</dbReference>
<dbReference type="InterPro" id="IPR051324">
    <property type="entry name" value="Stress/Tellurium_Resist"/>
</dbReference>
<protein>
    <submittedName>
        <fullName evidence="2">TerD family protein</fullName>
    </submittedName>
</protein>
<dbReference type="Gene3D" id="2.60.60.30">
    <property type="entry name" value="sav2460 like domains"/>
    <property type="match status" value="1"/>
</dbReference>
<dbReference type="EMBL" id="CP046172">
    <property type="protein sequence ID" value="QIS12107.1"/>
    <property type="molecule type" value="Genomic_DNA"/>
</dbReference>
<evidence type="ECO:0000313" key="3">
    <source>
        <dbReference type="Proteomes" id="UP000503540"/>
    </source>
</evidence>
<reference evidence="2 3" key="1">
    <citation type="journal article" date="2019" name="ACS Chem. Biol.">
        <title>Identification and Mobilization of a Cryptic Antibiotic Biosynthesis Gene Locus from a Human-Pathogenic Nocardia Isolate.</title>
        <authorList>
            <person name="Herisse M."/>
            <person name="Ishida K."/>
            <person name="Porter J.L."/>
            <person name="Howden B."/>
            <person name="Hertweck C."/>
            <person name="Stinear T.P."/>
            <person name="Pidot S.J."/>
        </authorList>
    </citation>
    <scope>NUCLEOTIDE SEQUENCE [LARGE SCALE GENOMIC DNA]</scope>
    <source>
        <strain evidence="2 3">AUSMDU00012717</strain>
    </source>
</reference>
<dbReference type="CDD" id="cd06974">
    <property type="entry name" value="TerD_like"/>
    <property type="match status" value="1"/>
</dbReference>
<organism evidence="2 3">
    <name type="scientific">Nocardia arthritidis</name>
    <dbReference type="NCBI Taxonomy" id="228602"/>
    <lineage>
        <taxon>Bacteria</taxon>
        <taxon>Bacillati</taxon>
        <taxon>Actinomycetota</taxon>
        <taxon>Actinomycetes</taxon>
        <taxon>Mycobacteriales</taxon>
        <taxon>Nocardiaceae</taxon>
        <taxon>Nocardia</taxon>
    </lineage>
</organism>
<keyword evidence="3" id="KW-1185">Reference proteome</keyword>